<evidence type="ECO:0000256" key="1">
    <source>
        <dbReference type="ARBA" id="ARBA00004196"/>
    </source>
</evidence>
<gene>
    <name evidence="5" type="ORF">GW590_21800</name>
</gene>
<dbReference type="Pfam" id="PF25881">
    <property type="entry name" value="HH_YBHG"/>
    <property type="match status" value="1"/>
</dbReference>
<evidence type="ECO:0000313" key="5">
    <source>
        <dbReference type="EMBL" id="NMP29485.1"/>
    </source>
</evidence>
<dbReference type="EMBL" id="JAADJU010000014">
    <property type="protein sequence ID" value="NMP29485.1"/>
    <property type="molecule type" value="Genomic_DNA"/>
</dbReference>
<dbReference type="InterPro" id="IPR059052">
    <property type="entry name" value="HH_YbhG-like"/>
</dbReference>
<protein>
    <submittedName>
        <fullName evidence="5">HlyD family efflux transporter periplasmic adaptor subunit</fullName>
    </submittedName>
</protein>
<comment type="caution">
    <text evidence="5">The sequence shown here is derived from an EMBL/GenBank/DDBJ whole genome shotgun (WGS) entry which is preliminary data.</text>
</comment>
<evidence type="ECO:0000313" key="6">
    <source>
        <dbReference type="Proteomes" id="UP000585363"/>
    </source>
</evidence>
<evidence type="ECO:0000256" key="3">
    <source>
        <dbReference type="SAM" id="SignalP"/>
    </source>
</evidence>
<dbReference type="AlphaFoldDB" id="A0A848MNW7"/>
<dbReference type="Gene3D" id="2.40.30.170">
    <property type="match status" value="1"/>
</dbReference>
<evidence type="ECO:0000259" key="4">
    <source>
        <dbReference type="Pfam" id="PF25881"/>
    </source>
</evidence>
<keyword evidence="6" id="KW-1185">Reference proteome</keyword>
<name>A0A848MNW7_9GAMM</name>
<sequence>MKNIINLFLLLIALCLIQGCDNSASESFQGYIEGDFTYITADTPGKLTEIPVKRGEPVAVGAVLFRLDNEDQQLVYQQVAQELAAAIAEKNDLQAGLRPEEINILRAQLKQAQIAASLAKSKWQREKSLADKGALPFFSLKVTHNDYLQKQAIVDESQSRLQFNLLPAREQALAAKNAKIAALEAQLAQVKSTLNKRQGLSPIAGQVHDIYFTRGENVDTSHPIISLLVPHNIKVRFYIPQKLLHDFKPGNEILVSCDGCKKAVPVKIDYISTTAEFTPPVIYSQKRREKMLFLVEARPAPDQAFTLHPGQPVKVSKI</sequence>
<feature type="chain" id="PRO_5032302906" evidence="3">
    <location>
        <begin position="25"/>
        <end position="318"/>
    </location>
</feature>
<dbReference type="PROSITE" id="PS51257">
    <property type="entry name" value="PROKAR_LIPOPROTEIN"/>
    <property type="match status" value="1"/>
</dbReference>
<proteinExistence type="predicted"/>
<keyword evidence="3" id="KW-0732">Signal</keyword>
<organism evidence="5 6">
    <name type="scientific">Rouxiella aceris</name>
    <dbReference type="NCBI Taxonomy" id="2703884"/>
    <lineage>
        <taxon>Bacteria</taxon>
        <taxon>Pseudomonadati</taxon>
        <taxon>Pseudomonadota</taxon>
        <taxon>Gammaproteobacteria</taxon>
        <taxon>Enterobacterales</taxon>
        <taxon>Yersiniaceae</taxon>
        <taxon>Rouxiella</taxon>
    </lineage>
</organism>
<reference evidence="5 6" key="1">
    <citation type="submission" date="2020-01" db="EMBL/GenBank/DDBJ databases">
        <authorList>
            <person name="Lee S.D."/>
        </authorList>
    </citation>
    <scope>NUCLEOTIDE SEQUENCE [LARGE SCALE GENOMIC DNA]</scope>
    <source>
        <strain evidence="5 6">SAP-1</strain>
    </source>
</reference>
<dbReference type="InterPro" id="IPR050465">
    <property type="entry name" value="UPF0194_transport"/>
</dbReference>
<dbReference type="Proteomes" id="UP000585363">
    <property type="component" value="Unassembled WGS sequence"/>
</dbReference>
<comment type="subcellular location">
    <subcellularLocation>
        <location evidence="1">Cell envelope</location>
    </subcellularLocation>
</comment>
<dbReference type="Gene3D" id="2.40.50.100">
    <property type="match status" value="1"/>
</dbReference>
<dbReference type="PANTHER" id="PTHR32347">
    <property type="entry name" value="EFFLUX SYSTEM COMPONENT YKNX-RELATED"/>
    <property type="match status" value="1"/>
</dbReference>
<evidence type="ECO:0000256" key="2">
    <source>
        <dbReference type="ARBA" id="ARBA00023054"/>
    </source>
</evidence>
<dbReference type="GO" id="GO:0030313">
    <property type="term" value="C:cell envelope"/>
    <property type="evidence" value="ECO:0007669"/>
    <property type="project" value="UniProtKB-SubCell"/>
</dbReference>
<reference evidence="5 6" key="2">
    <citation type="submission" date="2020-06" db="EMBL/GenBank/DDBJ databases">
        <title>Polyphasic characterization of a Rahnella strain isolated from tree sap.</title>
        <authorList>
            <person name="Kim I.S."/>
        </authorList>
    </citation>
    <scope>NUCLEOTIDE SEQUENCE [LARGE SCALE GENOMIC DNA]</scope>
    <source>
        <strain evidence="5 6">SAP-1</strain>
    </source>
</reference>
<dbReference type="PANTHER" id="PTHR32347:SF23">
    <property type="entry name" value="BLL5650 PROTEIN"/>
    <property type="match status" value="1"/>
</dbReference>
<feature type="domain" description="YbhG-like alpha-helical hairpin" evidence="4">
    <location>
        <begin position="67"/>
        <end position="194"/>
    </location>
</feature>
<accession>A0A848MNW7</accession>
<keyword evidence="2" id="KW-0175">Coiled coil</keyword>
<dbReference type="RefSeq" id="WP_169405193.1">
    <property type="nucleotide sequence ID" value="NZ_JAADJU010000014.1"/>
</dbReference>
<feature type="signal peptide" evidence="3">
    <location>
        <begin position="1"/>
        <end position="24"/>
    </location>
</feature>